<reference evidence="5" key="1">
    <citation type="submission" date="2022-11" db="UniProtKB">
        <authorList>
            <consortium name="EnsemblMetazoa"/>
        </authorList>
    </citation>
    <scope>IDENTIFICATION</scope>
</reference>
<evidence type="ECO:0000313" key="6">
    <source>
        <dbReference type="Proteomes" id="UP000887568"/>
    </source>
</evidence>
<dbReference type="Proteomes" id="UP000887568">
    <property type="component" value="Unplaced"/>
</dbReference>
<dbReference type="GO" id="GO:0005975">
    <property type="term" value="P:carbohydrate metabolic process"/>
    <property type="evidence" value="ECO:0007669"/>
    <property type="project" value="InterPro"/>
</dbReference>
<evidence type="ECO:0000256" key="2">
    <source>
        <dbReference type="ARBA" id="ARBA00023295"/>
    </source>
</evidence>
<evidence type="ECO:0000256" key="3">
    <source>
        <dbReference type="SAM" id="SignalP"/>
    </source>
</evidence>
<dbReference type="PANTHER" id="PTHR10357">
    <property type="entry name" value="ALPHA-AMYLASE FAMILY MEMBER"/>
    <property type="match status" value="1"/>
</dbReference>
<organism evidence="5 6">
    <name type="scientific">Patiria miniata</name>
    <name type="common">Bat star</name>
    <name type="synonym">Asterina miniata</name>
    <dbReference type="NCBI Taxonomy" id="46514"/>
    <lineage>
        <taxon>Eukaryota</taxon>
        <taxon>Metazoa</taxon>
        <taxon>Echinodermata</taxon>
        <taxon>Eleutherozoa</taxon>
        <taxon>Asterozoa</taxon>
        <taxon>Asteroidea</taxon>
        <taxon>Valvatacea</taxon>
        <taxon>Valvatida</taxon>
        <taxon>Asterinidae</taxon>
        <taxon>Patiria</taxon>
    </lineage>
</organism>
<evidence type="ECO:0000256" key="1">
    <source>
        <dbReference type="ARBA" id="ARBA00022801"/>
    </source>
</evidence>
<protein>
    <recommendedName>
        <fullName evidence="4">Glycosyl hydrolase family 13 catalytic domain-containing protein</fullName>
    </recommendedName>
</protein>
<dbReference type="GO" id="GO:0006865">
    <property type="term" value="P:amino acid transport"/>
    <property type="evidence" value="ECO:0007669"/>
    <property type="project" value="TreeGrafter"/>
</dbReference>
<dbReference type="AlphaFoldDB" id="A0A914BA64"/>
<name>A0A914BA64_PATMI</name>
<evidence type="ECO:0000313" key="5">
    <source>
        <dbReference type="EnsemblMetazoa" id="XP_038073088.1"/>
    </source>
</evidence>
<dbReference type="RefSeq" id="XP_038073088.1">
    <property type="nucleotide sequence ID" value="XM_038217160.1"/>
</dbReference>
<dbReference type="InterPro" id="IPR006047">
    <property type="entry name" value="GH13_cat_dom"/>
</dbReference>
<feature type="signal peptide" evidence="3">
    <location>
        <begin position="1"/>
        <end position="19"/>
    </location>
</feature>
<keyword evidence="1" id="KW-0378">Hydrolase</keyword>
<dbReference type="SMART" id="SM00642">
    <property type="entry name" value="Aamy"/>
    <property type="match status" value="1"/>
</dbReference>
<sequence length="599" mass="68810">MAVIRAIYLFVLTQILVKGLRWNEWWKGTIVYQIYPRSFMDSDGDGVGDLAGITSRLEYFNDIGVSTIWLNPVYKSPMADFGYDVADFKDIDPIFGTMADFDELISKAHRLGLKLVMDFVPNHTSDQHPWFVESKKNKDSTNRYRDYYVWVDPKKNCSDPPEKCIPNNWVGLLGGTVWEWVPERQQFYLHQFLKKQPDLNHRDPAVQLQMIDALQFWLEKGIDGIRVDSIRFIYENVDLDDEPINPDYTPIPGERPQYNSLIHNKTADLPEVQELLYVWRRLSDEYSREHNYRLMVTEAYVTHKTLLSYYGTPERPEADFPFNFGFIDLNKENLSGIKIHQLVNDWMKDLSPDEWPNWVIGNHDNSRIADRIGVKYARALNVLNLLLPGTPTTYYGEEIAMEDIWVSYNDTQDPFAINNPEHWEEYTRDPERSPLQWDRSSHAGFSKTTGKAWLPVNQNYLLGINVADQKADNTSALALYKKLAALRKDEPAFHTNHLKYVVVTEKIFSFLRMPDDQDTKPDSFLVIINAGTSESTHDYTAALKKLELKAEGDAGVIEVSSNMDRNGKSQGLSKISLAAGEALIIKTSVYGFSSAVSNT</sequence>
<accession>A0A914BA64</accession>
<dbReference type="Pfam" id="PF00128">
    <property type="entry name" value="Alpha-amylase"/>
    <property type="match status" value="1"/>
</dbReference>
<dbReference type="PANTHER" id="PTHR10357:SF179">
    <property type="entry name" value="NEUTRAL AND BASIC AMINO ACID TRANSPORT PROTEIN RBAT"/>
    <property type="match status" value="1"/>
</dbReference>
<proteinExistence type="predicted"/>
<dbReference type="GeneID" id="119741416"/>
<dbReference type="OrthoDB" id="1740265at2759"/>
<dbReference type="Gene3D" id="2.60.40.1180">
    <property type="entry name" value="Golgi alpha-mannosidase II"/>
    <property type="match status" value="1"/>
</dbReference>
<dbReference type="GO" id="GO:0016798">
    <property type="term" value="F:hydrolase activity, acting on glycosyl bonds"/>
    <property type="evidence" value="ECO:0007669"/>
    <property type="project" value="UniProtKB-KW"/>
</dbReference>
<dbReference type="InterPro" id="IPR013780">
    <property type="entry name" value="Glyco_hydro_b"/>
</dbReference>
<dbReference type="Gene3D" id="3.20.20.80">
    <property type="entry name" value="Glycosidases"/>
    <property type="match status" value="1"/>
</dbReference>
<dbReference type="EnsemblMetazoa" id="XM_038217160.1">
    <property type="protein sequence ID" value="XP_038073088.1"/>
    <property type="gene ID" value="LOC119741416"/>
</dbReference>
<dbReference type="Gene3D" id="3.90.400.10">
    <property type="entry name" value="Oligo-1,6-glucosidase, Domain 2"/>
    <property type="match status" value="1"/>
</dbReference>
<dbReference type="InterPro" id="IPR017853">
    <property type="entry name" value="GH"/>
</dbReference>
<dbReference type="FunFam" id="3.90.400.10:FF:000002">
    <property type="entry name" value="Sucrose isomerase"/>
    <property type="match status" value="1"/>
</dbReference>
<dbReference type="OMA" id="TFRYFTE"/>
<dbReference type="SUPFAM" id="SSF51445">
    <property type="entry name" value="(Trans)glycosidases"/>
    <property type="match status" value="1"/>
</dbReference>
<keyword evidence="6" id="KW-1185">Reference proteome</keyword>
<dbReference type="InterPro" id="IPR045857">
    <property type="entry name" value="O16G_dom_2"/>
</dbReference>
<feature type="chain" id="PRO_5037846634" description="Glycosyl hydrolase family 13 catalytic domain-containing protein" evidence="3">
    <location>
        <begin position="20"/>
        <end position="599"/>
    </location>
</feature>
<feature type="domain" description="Glycosyl hydrolase family 13 catalytic" evidence="4">
    <location>
        <begin position="33"/>
        <end position="432"/>
    </location>
</feature>
<evidence type="ECO:0000259" key="4">
    <source>
        <dbReference type="SMART" id="SM00642"/>
    </source>
</evidence>
<keyword evidence="2" id="KW-0326">Glycosidase</keyword>
<keyword evidence="3" id="KW-0732">Signal</keyword>